<dbReference type="SMART" id="SM01397">
    <property type="entry name" value="Ribosomal_S3Ae"/>
    <property type="match status" value="1"/>
</dbReference>
<evidence type="ECO:0000256" key="3">
    <source>
        <dbReference type="ARBA" id="ARBA00022490"/>
    </source>
</evidence>
<comment type="subcellular location">
    <subcellularLocation>
        <location evidence="1">Cytoplasm</location>
    </subcellularLocation>
    <subcellularLocation>
        <location evidence="2">Nucleus</location>
        <location evidence="2">Nucleolus</location>
    </subcellularLocation>
</comment>
<dbReference type="GO" id="GO:0005730">
    <property type="term" value="C:nucleolus"/>
    <property type="evidence" value="ECO:0007669"/>
    <property type="project" value="UniProtKB-SubCell"/>
</dbReference>
<dbReference type="GO" id="GO:0005737">
    <property type="term" value="C:cytoplasm"/>
    <property type="evidence" value="ECO:0007669"/>
    <property type="project" value="UniProtKB-SubCell"/>
</dbReference>
<dbReference type="GO" id="GO:1990904">
    <property type="term" value="C:ribonucleoprotein complex"/>
    <property type="evidence" value="ECO:0007669"/>
    <property type="project" value="UniProtKB-KW"/>
</dbReference>
<comment type="similarity">
    <text evidence="6">Belongs to the eukaryotic ribosomal protein eS1 family.</text>
</comment>
<feature type="region of interest" description="Disordered" evidence="7">
    <location>
        <begin position="243"/>
        <end position="274"/>
    </location>
</feature>
<evidence type="ECO:0000256" key="6">
    <source>
        <dbReference type="RuleBase" id="RU000668"/>
    </source>
</evidence>
<feature type="compositionally biased region" description="Basic and acidic residues" evidence="7">
    <location>
        <begin position="252"/>
        <end position="265"/>
    </location>
</feature>
<dbReference type="AlphaFoldDB" id="A0A7J5YTL5"/>
<gene>
    <name evidence="8" type="ORF">F7725_005838</name>
</gene>
<dbReference type="GO" id="GO:0003735">
    <property type="term" value="F:structural constituent of ribosome"/>
    <property type="evidence" value="ECO:0007669"/>
    <property type="project" value="InterPro"/>
</dbReference>
<keyword evidence="3" id="KW-0963">Cytoplasm</keyword>
<organism evidence="8 9">
    <name type="scientific">Dissostichus mawsoni</name>
    <name type="common">Antarctic cod</name>
    <dbReference type="NCBI Taxonomy" id="36200"/>
    <lineage>
        <taxon>Eukaryota</taxon>
        <taxon>Metazoa</taxon>
        <taxon>Chordata</taxon>
        <taxon>Craniata</taxon>
        <taxon>Vertebrata</taxon>
        <taxon>Euteleostomi</taxon>
        <taxon>Actinopterygii</taxon>
        <taxon>Neopterygii</taxon>
        <taxon>Teleostei</taxon>
        <taxon>Neoteleostei</taxon>
        <taxon>Acanthomorphata</taxon>
        <taxon>Eupercaria</taxon>
        <taxon>Perciformes</taxon>
        <taxon>Notothenioidei</taxon>
        <taxon>Nototheniidae</taxon>
        <taxon>Dissostichus</taxon>
    </lineage>
</organism>
<keyword evidence="4 6" id="KW-0689">Ribosomal protein</keyword>
<sequence length="274" mass="30863">GANKNYKYSREKTNLTTGFELFKPRVVTVLPPLSLPVANMAVGKNKRLTKGGKKVLTLSPRRTGIASDGLKGRVFEVSLADLQNDEVAFRKFKLITEDVQGKNCLTNFHGMDLTRDKMCSMVKKWQTMIEAHVDVKTTDGYLLRLFCVGFTKKRTNQIRKTSYAQSQQVRQIRKKMMEIMTREVQTNDLKEVVNKMIPDSVGKDIEKACQSIYPLHDVYVRKVKMLKKPKFELGKLMELHGEGGASGAVKTSADDTGAKVDRADGYEPPIQETV</sequence>
<proteinExistence type="inferred from homology"/>
<dbReference type="InterPro" id="IPR027500">
    <property type="entry name" value="Ribosomal_eS1_euk"/>
</dbReference>
<dbReference type="Pfam" id="PF01015">
    <property type="entry name" value="Ribosomal_S3Ae"/>
    <property type="match status" value="1"/>
</dbReference>
<dbReference type="GO" id="GO:0006412">
    <property type="term" value="P:translation"/>
    <property type="evidence" value="ECO:0007669"/>
    <property type="project" value="InterPro"/>
</dbReference>
<evidence type="ECO:0000313" key="9">
    <source>
        <dbReference type="Proteomes" id="UP000518266"/>
    </source>
</evidence>
<evidence type="ECO:0000256" key="2">
    <source>
        <dbReference type="ARBA" id="ARBA00004604"/>
    </source>
</evidence>
<dbReference type="InterPro" id="IPR001593">
    <property type="entry name" value="Ribosomal_eS1"/>
</dbReference>
<evidence type="ECO:0000256" key="5">
    <source>
        <dbReference type="ARBA" id="ARBA00023274"/>
    </source>
</evidence>
<evidence type="ECO:0008006" key="10">
    <source>
        <dbReference type="Google" id="ProtNLM"/>
    </source>
</evidence>
<dbReference type="PROSITE" id="PS01191">
    <property type="entry name" value="RIBOSOMAL_S3AE"/>
    <property type="match status" value="1"/>
</dbReference>
<evidence type="ECO:0000256" key="1">
    <source>
        <dbReference type="ARBA" id="ARBA00004496"/>
    </source>
</evidence>
<dbReference type="Proteomes" id="UP000518266">
    <property type="component" value="Unassembled WGS sequence"/>
</dbReference>
<dbReference type="OrthoDB" id="9834376at2759"/>
<evidence type="ECO:0000313" key="8">
    <source>
        <dbReference type="EMBL" id="KAF3852483.1"/>
    </source>
</evidence>
<name>A0A7J5YTL5_DISMA</name>
<protein>
    <recommendedName>
        <fullName evidence="10">40S ribosomal protein S3a</fullName>
    </recommendedName>
</protein>
<keyword evidence="5 6" id="KW-0687">Ribonucleoprotein</keyword>
<dbReference type="GO" id="GO:0005840">
    <property type="term" value="C:ribosome"/>
    <property type="evidence" value="ECO:0007669"/>
    <property type="project" value="UniProtKB-KW"/>
</dbReference>
<dbReference type="EMBL" id="JAAKFY010000009">
    <property type="protein sequence ID" value="KAF3852483.1"/>
    <property type="molecule type" value="Genomic_DNA"/>
</dbReference>
<evidence type="ECO:0000256" key="7">
    <source>
        <dbReference type="SAM" id="MobiDB-lite"/>
    </source>
</evidence>
<feature type="non-terminal residue" evidence="8">
    <location>
        <position position="274"/>
    </location>
</feature>
<reference evidence="8 9" key="1">
    <citation type="submission" date="2020-03" db="EMBL/GenBank/DDBJ databases">
        <title>Dissostichus mawsoni Genome sequencing and assembly.</title>
        <authorList>
            <person name="Park H."/>
        </authorList>
    </citation>
    <scope>NUCLEOTIDE SEQUENCE [LARGE SCALE GENOMIC DNA]</scope>
    <source>
        <strain evidence="8">DM0001</strain>
        <tissue evidence="8">Muscle</tissue>
    </source>
</reference>
<dbReference type="PANTHER" id="PTHR11830">
    <property type="entry name" value="40S RIBOSOMAL PROTEIN S3A"/>
    <property type="match status" value="1"/>
</dbReference>
<dbReference type="InterPro" id="IPR018281">
    <property type="entry name" value="Ribosomal_eS1_CS"/>
</dbReference>
<comment type="caution">
    <text evidence="8">The sequence shown here is derived from an EMBL/GenBank/DDBJ whole genome shotgun (WGS) entry which is preliminary data.</text>
</comment>
<dbReference type="HAMAP" id="MF_03122">
    <property type="entry name" value="Ribosomal_eS1_euk"/>
    <property type="match status" value="1"/>
</dbReference>
<keyword evidence="9" id="KW-1185">Reference proteome</keyword>
<evidence type="ECO:0000256" key="4">
    <source>
        <dbReference type="ARBA" id="ARBA00022980"/>
    </source>
</evidence>
<accession>A0A7J5YTL5</accession>